<feature type="region of interest" description="Disordered" evidence="6">
    <location>
        <begin position="550"/>
        <end position="651"/>
    </location>
</feature>
<dbReference type="InterPro" id="IPR003653">
    <property type="entry name" value="Peptidase_C48_C"/>
</dbReference>
<gene>
    <name evidence="8" type="ORF">FGG08_003784</name>
</gene>
<keyword evidence="4" id="KW-0833">Ubl conjugation pathway</keyword>
<dbReference type="InterPro" id="IPR038765">
    <property type="entry name" value="Papain-like_cys_pep_sf"/>
</dbReference>
<sequence length="1263" mass="141710">MGILNLPSKEPAKAEAEQDIDQAGQALTNPSPQLARVTYSRSEDERRFFGDFEVGADAEPIPIPTNSPHRDDMSGRVNIEGLLRPRNTLQSSPSSDAQRPARTFERLTGSKRMHTEAIRGDSLPHTEERWDLHSNHYPKRKKAKSGESIVISDDEMVAREDIKDVGRPGDTPHPTVGLGSETGVGLSSAMNGDVSEYRDVEKRMKASRGGKSSSAKINTGTFKFKSQELRGGLLESPSQPLSHQVEEISDDEVHLSPKPDEPYRGTSFLTLPVKRLDNPKPRQSLQNVKSMHQTGTKSAYFPPNYGPNVFGRLANSNTPTNSRDIFRRVGDADDSPDVLHNGNNVGIRIQSRMRDRMTTNGNLGPIHRSRSPSQESPLNALQSPSDILTTRFGSSKRKSETLSQATSGPRNNEMPQGYCFRLEKLIYGHQLPGLGDHEYFLRFDHANGDAKVTFECRCGALDCSEDLNCLAFSVMKVVKIDYGATMAQIMLSKEGNCENIYLLEFSRELETYHFVRSLNEESKCCRVLNREYEHMRRIFRKSGELRQSSLFKQHHLRSRPESRSNIELDQDADRIQHNKERQKLRRDDGLVEAQPTAKRRKSESSDRRVSVQPGRSREVGNSKDNIFGGNIRETRSKSRPEKISRDLGDVSGNQHLMGEHALEPQESKFFELKRLHKLWDKPLVFPADGPKKTTVDFGDLERLDEGEFLNDNIIAFYLRYLERDLEVTHPSIAKRIYFFNTFFYERLTSRSAGKKGINYEGVQKWTSRVDIFNFDYVVVPVNESLSRTLDREEEESSMQVESSDRKSGHQVQVVEPSSPNSPSQTTVADAIDLDNGVTEAGEQVARISLMQGETTEETGDLDSKYVLEGNSEKVSGTDDIEDESWPAADENPPISAADGMASIGQDTDHRVRAENASSGEDLPKARAKAHHKPIKGKKRPNLKKYGVDDPVIIILDSLGLTHSITARNLKEYLIEEGKSKRQLQVAIEDISAMNSKEIPLQDNFCDCGIYLLSYIEKFLKDPKRFVSGILRREMDRNSDWPDLNPSVKRDHLRKLLLDLYKEQNDARKREAIVRGKYHKGLRHAAHESEEGLSNNLVSRGAQRNQRKPELSETDHEASGTNAMAMEGDSKTHASGMPENSLIVVGSHQSEKQPDLSIEGGINRIELPGTAESQDDLPDLGLLLGNTARIRKDQLARVNASVEPAELPLTELTDPGKSPERYPRRTPRAHGAENTGLEVVVSPRRRARGQRSSPELGDKSIILD</sequence>
<dbReference type="AlphaFoldDB" id="A0A9P8L093"/>
<organism evidence="8 9">
    <name type="scientific">Glutinoglossum americanum</name>
    <dbReference type="NCBI Taxonomy" id="1670608"/>
    <lineage>
        <taxon>Eukaryota</taxon>
        <taxon>Fungi</taxon>
        <taxon>Dikarya</taxon>
        <taxon>Ascomycota</taxon>
        <taxon>Pezizomycotina</taxon>
        <taxon>Geoglossomycetes</taxon>
        <taxon>Geoglossales</taxon>
        <taxon>Geoglossaceae</taxon>
        <taxon>Glutinoglossum</taxon>
    </lineage>
</organism>
<protein>
    <recommendedName>
        <fullName evidence="7">Ubiquitin-like protease family profile domain-containing protein</fullName>
    </recommendedName>
</protein>
<dbReference type="PANTHER" id="PTHR46896">
    <property type="entry name" value="SENTRIN-SPECIFIC PROTEASE"/>
    <property type="match status" value="1"/>
</dbReference>
<feature type="region of interest" description="Disordered" evidence="6">
    <location>
        <begin position="355"/>
        <end position="410"/>
    </location>
</feature>
<dbReference type="Pfam" id="PF02902">
    <property type="entry name" value="Peptidase_C48"/>
    <property type="match status" value="2"/>
</dbReference>
<name>A0A9P8L093_9PEZI</name>
<dbReference type="GO" id="GO:0005634">
    <property type="term" value="C:nucleus"/>
    <property type="evidence" value="ECO:0007669"/>
    <property type="project" value="TreeGrafter"/>
</dbReference>
<dbReference type="Proteomes" id="UP000698800">
    <property type="component" value="Unassembled WGS sequence"/>
</dbReference>
<keyword evidence="5" id="KW-0378">Hydrolase</keyword>
<feature type="compositionally biased region" description="Polar residues" evidence="6">
    <location>
        <begin position="401"/>
        <end position="410"/>
    </location>
</feature>
<feature type="compositionally biased region" description="Basic and acidic residues" evidence="6">
    <location>
        <begin position="602"/>
        <end position="621"/>
    </location>
</feature>
<dbReference type="PROSITE" id="PS50600">
    <property type="entry name" value="ULP_PROTEASE"/>
    <property type="match status" value="1"/>
</dbReference>
<feature type="compositionally biased region" description="Polar residues" evidence="6">
    <location>
        <begin position="1091"/>
        <end position="1103"/>
    </location>
</feature>
<evidence type="ECO:0000259" key="7">
    <source>
        <dbReference type="PROSITE" id="PS50600"/>
    </source>
</evidence>
<keyword evidence="2" id="KW-0597">Phosphoprotein</keyword>
<feature type="compositionally biased region" description="Basic and acidic residues" evidence="6">
    <location>
        <begin position="1106"/>
        <end position="1117"/>
    </location>
</feature>
<feature type="compositionally biased region" description="Basic and acidic residues" evidence="6">
    <location>
        <begin position="41"/>
        <end position="50"/>
    </location>
</feature>
<feature type="region of interest" description="Disordered" evidence="6">
    <location>
        <begin position="83"/>
        <end position="102"/>
    </location>
</feature>
<proteinExistence type="inferred from homology"/>
<reference evidence="8" key="1">
    <citation type="submission" date="2021-03" db="EMBL/GenBank/DDBJ databases">
        <title>Comparative genomics and phylogenomic investigation of the class Geoglossomycetes provide insights into ecological specialization and systematics.</title>
        <authorList>
            <person name="Melie T."/>
            <person name="Pirro S."/>
            <person name="Miller A.N."/>
            <person name="Quandt A."/>
        </authorList>
    </citation>
    <scope>NUCLEOTIDE SEQUENCE</scope>
    <source>
        <strain evidence="8">GBOQ0MN5Z8</strain>
    </source>
</reference>
<comment type="similarity">
    <text evidence="1">Belongs to the peptidase C48 family.</text>
</comment>
<dbReference type="Gene3D" id="3.40.395.10">
    <property type="entry name" value="Adenoviral Proteinase, Chain A"/>
    <property type="match status" value="1"/>
</dbReference>
<evidence type="ECO:0000256" key="1">
    <source>
        <dbReference type="ARBA" id="ARBA00005234"/>
    </source>
</evidence>
<keyword evidence="3" id="KW-0645">Protease</keyword>
<comment type="caution">
    <text evidence="8">The sequence shown here is derived from an EMBL/GenBank/DDBJ whole genome shotgun (WGS) entry which is preliminary data.</text>
</comment>
<feature type="compositionally biased region" description="Basic residues" evidence="6">
    <location>
        <begin position="925"/>
        <end position="940"/>
    </location>
</feature>
<feature type="region of interest" description="Disordered" evidence="6">
    <location>
        <begin position="787"/>
        <end position="826"/>
    </location>
</feature>
<feature type="region of interest" description="Disordered" evidence="6">
    <location>
        <begin position="914"/>
        <end position="940"/>
    </location>
</feature>
<feature type="compositionally biased region" description="Basic and acidic residues" evidence="6">
    <location>
        <begin position="558"/>
        <end position="589"/>
    </location>
</feature>
<dbReference type="InterPro" id="IPR051947">
    <property type="entry name" value="Sentrin-specific_protease"/>
</dbReference>
<dbReference type="GO" id="GO:0070139">
    <property type="term" value="F:SUMO-specific endopeptidase activity"/>
    <property type="evidence" value="ECO:0007669"/>
    <property type="project" value="TreeGrafter"/>
</dbReference>
<dbReference type="EMBL" id="JAGHQL010000069">
    <property type="protein sequence ID" value="KAH0541762.1"/>
    <property type="molecule type" value="Genomic_DNA"/>
</dbReference>
<keyword evidence="9" id="KW-1185">Reference proteome</keyword>
<dbReference type="SUPFAM" id="SSF54001">
    <property type="entry name" value="Cysteine proteinases"/>
    <property type="match status" value="1"/>
</dbReference>
<dbReference type="OrthoDB" id="442460at2759"/>
<dbReference type="Gene3D" id="1.10.418.20">
    <property type="match status" value="1"/>
</dbReference>
<feature type="compositionally biased region" description="Basic and acidic residues" evidence="6">
    <location>
        <begin position="632"/>
        <end position="648"/>
    </location>
</feature>
<dbReference type="PANTHER" id="PTHR46896:SF3">
    <property type="entry name" value="FI06413P-RELATED"/>
    <property type="match status" value="1"/>
</dbReference>
<feature type="compositionally biased region" description="Polar residues" evidence="6">
    <location>
        <begin position="371"/>
        <end position="393"/>
    </location>
</feature>
<evidence type="ECO:0000256" key="2">
    <source>
        <dbReference type="ARBA" id="ARBA00022553"/>
    </source>
</evidence>
<evidence type="ECO:0000313" key="9">
    <source>
        <dbReference type="Proteomes" id="UP000698800"/>
    </source>
</evidence>
<evidence type="ECO:0000256" key="6">
    <source>
        <dbReference type="SAM" id="MobiDB-lite"/>
    </source>
</evidence>
<dbReference type="GO" id="GO:0006508">
    <property type="term" value="P:proteolysis"/>
    <property type="evidence" value="ECO:0007669"/>
    <property type="project" value="UniProtKB-KW"/>
</dbReference>
<accession>A0A9P8L093</accession>
<evidence type="ECO:0000313" key="8">
    <source>
        <dbReference type="EMBL" id="KAH0541762.1"/>
    </source>
</evidence>
<feature type="compositionally biased region" description="Polar residues" evidence="6">
    <location>
        <begin position="815"/>
        <end position="826"/>
    </location>
</feature>
<evidence type="ECO:0000256" key="3">
    <source>
        <dbReference type="ARBA" id="ARBA00022670"/>
    </source>
</evidence>
<feature type="region of interest" description="Disordered" evidence="6">
    <location>
        <begin position="164"/>
        <end position="190"/>
    </location>
</feature>
<feature type="region of interest" description="Disordered" evidence="6">
    <location>
        <begin position="1082"/>
        <end position="1121"/>
    </location>
</feature>
<evidence type="ECO:0000256" key="4">
    <source>
        <dbReference type="ARBA" id="ARBA00022786"/>
    </source>
</evidence>
<dbReference type="GO" id="GO:0005737">
    <property type="term" value="C:cytoplasm"/>
    <property type="evidence" value="ECO:0007669"/>
    <property type="project" value="TreeGrafter"/>
</dbReference>
<feature type="region of interest" description="Disordered" evidence="6">
    <location>
        <begin position="1"/>
        <end position="75"/>
    </location>
</feature>
<dbReference type="GO" id="GO:0016926">
    <property type="term" value="P:protein desumoylation"/>
    <property type="evidence" value="ECO:0007669"/>
    <property type="project" value="TreeGrafter"/>
</dbReference>
<feature type="compositionally biased region" description="Polar residues" evidence="6">
    <location>
        <begin position="87"/>
        <end position="97"/>
    </location>
</feature>
<feature type="region of interest" description="Disordered" evidence="6">
    <location>
        <begin position="1205"/>
        <end position="1263"/>
    </location>
</feature>
<feature type="domain" description="Ubiquitin-like protease family profile" evidence="7">
    <location>
        <begin position="693"/>
        <end position="1018"/>
    </location>
</feature>
<evidence type="ECO:0000256" key="5">
    <source>
        <dbReference type="ARBA" id="ARBA00022801"/>
    </source>
</evidence>